<name>A0ABN1LD63_9ALTE</name>
<dbReference type="Proteomes" id="UP001500359">
    <property type="component" value="Unassembled WGS sequence"/>
</dbReference>
<proteinExistence type="predicted"/>
<evidence type="ECO:0000256" key="1">
    <source>
        <dbReference type="SAM" id="SignalP"/>
    </source>
</evidence>
<feature type="signal peptide" evidence="1">
    <location>
        <begin position="1"/>
        <end position="18"/>
    </location>
</feature>
<sequence length="133" mass="14878">MKRLALVCFLVCSMHAVANKPVEEIAVNFFTLAANEKRLDGRKIKITGWIKFIDAGADQSVRLFHSKSSLNLFRRDQSILILLPEQDYKAASEYLNLKFVTVYATYSAAKSMGSFGELLDVKDIDIIATDIDG</sequence>
<feature type="chain" id="PRO_5046295424" evidence="1">
    <location>
        <begin position="19"/>
        <end position="133"/>
    </location>
</feature>
<evidence type="ECO:0000313" key="3">
    <source>
        <dbReference type="Proteomes" id="UP001500359"/>
    </source>
</evidence>
<dbReference type="RefSeq" id="WP_343856277.1">
    <property type="nucleotide sequence ID" value="NZ_BAAAFD010000001.1"/>
</dbReference>
<gene>
    <name evidence="2" type="ORF">GCM10009114_05500</name>
</gene>
<organism evidence="2 3">
    <name type="scientific">Aliiglaciecola litoralis</name>
    <dbReference type="NCBI Taxonomy" id="582857"/>
    <lineage>
        <taxon>Bacteria</taxon>
        <taxon>Pseudomonadati</taxon>
        <taxon>Pseudomonadota</taxon>
        <taxon>Gammaproteobacteria</taxon>
        <taxon>Alteromonadales</taxon>
        <taxon>Alteromonadaceae</taxon>
        <taxon>Aliiglaciecola</taxon>
    </lineage>
</organism>
<protein>
    <submittedName>
        <fullName evidence="2">Uncharacterized protein</fullName>
    </submittedName>
</protein>
<dbReference type="EMBL" id="BAAAFD010000001">
    <property type="protein sequence ID" value="GAA0853230.1"/>
    <property type="molecule type" value="Genomic_DNA"/>
</dbReference>
<comment type="caution">
    <text evidence="2">The sequence shown here is derived from an EMBL/GenBank/DDBJ whole genome shotgun (WGS) entry which is preliminary data.</text>
</comment>
<keyword evidence="1" id="KW-0732">Signal</keyword>
<evidence type="ECO:0000313" key="2">
    <source>
        <dbReference type="EMBL" id="GAA0853230.1"/>
    </source>
</evidence>
<keyword evidence="3" id="KW-1185">Reference proteome</keyword>
<accession>A0ABN1LD63</accession>
<reference evidence="2 3" key="1">
    <citation type="journal article" date="2019" name="Int. J. Syst. Evol. Microbiol.">
        <title>The Global Catalogue of Microorganisms (GCM) 10K type strain sequencing project: providing services to taxonomists for standard genome sequencing and annotation.</title>
        <authorList>
            <consortium name="The Broad Institute Genomics Platform"/>
            <consortium name="The Broad Institute Genome Sequencing Center for Infectious Disease"/>
            <person name="Wu L."/>
            <person name="Ma J."/>
        </authorList>
    </citation>
    <scope>NUCLEOTIDE SEQUENCE [LARGE SCALE GENOMIC DNA]</scope>
    <source>
        <strain evidence="2 3">JCM 15896</strain>
    </source>
</reference>